<dbReference type="EMBL" id="CP038613">
    <property type="protein sequence ID" value="QBY42854.1"/>
    <property type="molecule type" value="Genomic_DNA"/>
</dbReference>
<dbReference type="Proteomes" id="UP000295134">
    <property type="component" value="Chromosome"/>
</dbReference>
<name>D2TZI2_9GAMM</name>
<dbReference type="EMBL" id="CP123498">
    <property type="protein sequence ID" value="WGL96189.1"/>
    <property type="molecule type" value="Genomic_DNA"/>
</dbReference>
<sequence>MSTNTMGDGFFVFFRLTDHIFKTNNRFRVNITSSTGKLIKIDSVSPVDPDDKYATIEISDSAAPIILTYVIQRNDNAMVVSQGEAKIKYDDITRKLHVLDFQQKNMEGIALKLDDSKNPYFNLQLIRATGSLCSKLNR</sequence>
<evidence type="ECO:0000313" key="1">
    <source>
        <dbReference type="EMBL" id="CBA73059.1"/>
    </source>
</evidence>
<protein>
    <submittedName>
        <fullName evidence="1">Uncharacterized protein</fullName>
    </submittedName>
</protein>
<dbReference type="RefSeq" id="WP_026822253.1">
    <property type="nucleotide sequence ID" value="NZ_CP038613.1"/>
</dbReference>
<evidence type="ECO:0000313" key="2">
    <source>
        <dbReference type="EMBL" id="QBY42854.1"/>
    </source>
</evidence>
<dbReference type="Proteomes" id="UP001177597">
    <property type="component" value="Chromosome"/>
</dbReference>
<dbReference type="KEGG" id="ans:ArsFIN_14150"/>
<gene>
    <name evidence="1" type="ORF">ARN_16000</name>
    <name evidence="2" type="ORF">ArsFIN_14150</name>
    <name evidence="3" type="ORF">QE207_06325</name>
</gene>
<evidence type="ECO:0000313" key="3">
    <source>
        <dbReference type="EMBL" id="WGL96189.1"/>
    </source>
</evidence>
<reference evidence="3" key="3">
    <citation type="submission" date="2023-04" db="EMBL/GenBank/DDBJ databases">
        <title>Genome dynamics across the evolutionary transition to endosymbiosis.</title>
        <authorList>
            <person name="Siozios S."/>
            <person name="Nadal-Jimenez P."/>
            <person name="Azagi T."/>
            <person name="Sprong H."/>
            <person name="Frost C.L."/>
            <person name="Parratt S.R."/>
            <person name="Taylor G."/>
            <person name="Brettell L."/>
            <person name="Lew K.C."/>
            <person name="Croft L."/>
            <person name="King K.C."/>
            <person name="Brockhurst M.A."/>
            <person name="Hypsa V."/>
            <person name="Novakova E."/>
            <person name="Darby A.C."/>
            <person name="Hurst G.D.D."/>
        </authorList>
    </citation>
    <scope>NUCLEOTIDE SEQUENCE</scope>
    <source>
        <strain evidence="3">AIh</strain>
    </source>
</reference>
<evidence type="ECO:0000313" key="4">
    <source>
        <dbReference type="Proteomes" id="UP000295134"/>
    </source>
</evidence>
<dbReference type="GeneID" id="96876597"/>
<reference evidence="2 4" key="2">
    <citation type="submission" date="2019-03" db="EMBL/GenBank/DDBJ databases">
        <title>Long-read sequencing reveals hyperdense prophage content in a complex bacterial symbiont genome.</title>
        <authorList>
            <person name="Frost C.L."/>
            <person name="Siozios S."/>
            <person name="Nadal-Jimenez P."/>
            <person name="Brockhurst M.A."/>
            <person name="King K.C."/>
            <person name="Darby A.C."/>
            <person name="Hurst G.D.D."/>
        </authorList>
    </citation>
    <scope>NUCLEOTIDE SEQUENCE [LARGE SCALE GENOMIC DNA]</scope>
    <source>
        <strain evidence="2 4">FIN</strain>
    </source>
</reference>
<dbReference type="AlphaFoldDB" id="D2TZI2"/>
<proteinExistence type="predicted"/>
<reference evidence="1" key="1">
    <citation type="journal article" date="2010" name="Insect Mol. Biol.">
        <title>The draft genome sequence of Arsenophonus nasoniae, son-killer bacterium of Nasonia vitripennis, reveals genes associated with virulence and symbiosis.</title>
        <authorList>
            <person name="Wilkes T."/>
            <person name="Darby A.C."/>
            <person name="Choi J."/>
            <person name="Colborne J.K."/>
            <person name="Werren J.H."/>
            <person name="Hurst G.D.D."/>
        </authorList>
    </citation>
    <scope>NUCLEOTIDE SEQUENCE</scope>
</reference>
<accession>D2TZI2</accession>
<organism evidence="1">
    <name type="scientific">Arsenophonus nasoniae</name>
    <name type="common">son-killer infecting Nasonia vitripennis</name>
    <dbReference type="NCBI Taxonomy" id="638"/>
    <lineage>
        <taxon>Bacteria</taxon>
        <taxon>Pseudomonadati</taxon>
        <taxon>Pseudomonadota</taxon>
        <taxon>Gammaproteobacteria</taxon>
        <taxon>Enterobacterales</taxon>
        <taxon>Morganellaceae</taxon>
        <taxon>Arsenophonus</taxon>
    </lineage>
</organism>
<dbReference type="EMBL" id="FN545192">
    <property type="protein sequence ID" value="CBA73059.1"/>
    <property type="molecule type" value="Genomic_DNA"/>
</dbReference>